<evidence type="ECO:0000256" key="2">
    <source>
        <dbReference type="ARBA" id="ARBA00022475"/>
    </source>
</evidence>
<dbReference type="Pfam" id="PF12679">
    <property type="entry name" value="ABC2_membrane_2"/>
    <property type="match status" value="1"/>
</dbReference>
<protein>
    <submittedName>
        <fullName evidence="8">Gldg family protein</fullName>
    </submittedName>
</protein>
<dbReference type="InterPro" id="IPR019196">
    <property type="entry name" value="ABC_transp_unknown"/>
</dbReference>
<accession>A0ABY6J3E4</accession>
<dbReference type="CDD" id="cd03143">
    <property type="entry name" value="A4_beta-galactosidase_middle_domain"/>
    <property type="match status" value="1"/>
</dbReference>
<dbReference type="RefSeq" id="WP_264282130.1">
    <property type="nucleotide sequence ID" value="NZ_CP107006.1"/>
</dbReference>
<feature type="transmembrane region" description="Helical" evidence="6">
    <location>
        <begin position="150"/>
        <end position="171"/>
    </location>
</feature>
<reference evidence="8" key="1">
    <citation type="submission" date="2022-10" db="EMBL/GenBank/DDBJ databases">
        <title>Chitinophaga sp. nov., isolated from soil.</title>
        <authorList>
            <person name="Jeon C.O."/>
        </authorList>
    </citation>
    <scope>NUCLEOTIDE SEQUENCE</scope>
    <source>
        <strain evidence="8">R8</strain>
    </source>
</reference>
<feature type="transmembrane region" description="Helical" evidence="6">
    <location>
        <begin position="232"/>
        <end position="248"/>
    </location>
</feature>
<feature type="transmembrane region" description="Helical" evidence="6">
    <location>
        <begin position="744"/>
        <end position="766"/>
    </location>
</feature>
<dbReference type="PANTHER" id="PTHR30294">
    <property type="entry name" value="MEMBRANE COMPONENT OF ABC TRANSPORTER YHHJ-RELATED"/>
    <property type="match status" value="1"/>
</dbReference>
<evidence type="ECO:0000256" key="5">
    <source>
        <dbReference type="ARBA" id="ARBA00023136"/>
    </source>
</evidence>
<dbReference type="Proteomes" id="UP001162741">
    <property type="component" value="Chromosome"/>
</dbReference>
<dbReference type="EMBL" id="CP107006">
    <property type="protein sequence ID" value="UYQ94190.1"/>
    <property type="molecule type" value="Genomic_DNA"/>
</dbReference>
<proteinExistence type="predicted"/>
<evidence type="ECO:0000256" key="3">
    <source>
        <dbReference type="ARBA" id="ARBA00022692"/>
    </source>
</evidence>
<keyword evidence="2" id="KW-1003">Cell membrane</keyword>
<dbReference type="InterPro" id="IPR051449">
    <property type="entry name" value="ABC-2_transporter_component"/>
</dbReference>
<sequence length="771" mass="87135">MKMIFKIARIEIKQLFYSPIAWFLLIVFLVQCSMAYSEVLDGYARRQELGGSAMTSMKLLTSWIFGVQYGIFSTVLKNLFLYIPLLTMGLISRETSSGTIKLLYSSPITVTQIVMGKYVSMLVYSFFMLCIIALMMIVGCFNIQSPDIPMMLTALLGIYLLLCTYAAIGVFMSSLTTYQILAGVGTFVMIGILSYIGNVWQRYDFVRDITYFLSLTGRTEHMLRGLITTKDVLYFLVIIYVFLCFTILRMKAGRESRTFAVKAGWYTGVLVSGLLLGYISSRPGLIAYFDATDTKTESLSPKVRQIVEDLGSDKLEVTVYANLLDNFYQLGTPEFRNRLLEVWEPYVRYKPDISFKYVSYYDSAQNAGMMILAPGEKQQNLQEQAAARAKSYDYTLADYQSPAEIRKMIDLRPENNRFVMHLQYKGRSTFLRVFDDMNPFPGEPEFAAAFKRLQQAKFPKILFVTGNLERNPFKSGDREYKRLANEKAFRFAFVNQGFDVDTISLDRDEVPDDAAVLVLADPRQQLSAAASAKLNDYIRKGGSLLVTGEPGKQDVVNPLLRPLGVQLMEGVIAQPGFQETPDMVYAPLTANVGLLTKELISKYRYKCNVVMPGVTGLQFTTDSGFSIKPLLTNDPEISWLKKGELVLDSAAIQFNEAAGDERRMFPLMLAMTRKVNGKEQRIIVSGDADFLSNRMSGMFQPQTINFQFDTEIFSWLSGGEYPIDAAREESKDRRLNISSDQVKILRVALVWIAPAILAIIGSILLLRRKRK</sequence>
<keyword evidence="9" id="KW-1185">Reference proteome</keyword>
<evidence type="ECO:0000259" key="7">
    <source>
        <dbReference type="Pfam" id="PF09822"/>
    </source>
</evidence>
<dbReference type="PANTHER" id="PTHR30294:SF29">
    <property type="entry name" value="MULTIDRUG ABC TRANSPORTER PERMEASE YBHS-RELATED"/>
    <property type="match status" value="1"/>
</dbReference>
<feature type="transmembrane region" description="Helical" evidence="6">
    <location>
        <begin position="59"/>
        <end position="83"/>
    </location>
</feature>
<dbReference type="InterPro" id="IPR029062">
    <property type="entry name" value="Class_I_gatase-like"/>
</dbReference>
<dbReference type="Pfam" id="PF09822">
    <property type="entry name" value="ABC_transp_aux"/>
    <property type="match status" value="1"/>
</dbReference>
<gene>
    <name evidence="8" type="ORF">MKQ68_03675</name>
</gene>
<evidence type="ECO:0000256" key="6">
    <source>
        <dbReference type="SAM" id="Phobius"/>
    </source>
</evidence>
<evidence type="ECO:0000256" key="4">
    <source>
        <dbReference type="ARBA" id="ARBA00022989"/>
    </source>
</evidence>
<feature type="transmembrane region" description="Helical" evidence="6">
    <location>
        <begin position="178"/>
        <end position="197"/>
    </location>
</feature>
<name>A0ABY6J3E4_9BACT</name>
<organism evidence="8 9">
    <name type="scientific">Chitinophaga horti</name>
    <dbReference type="NCBI Taxonomy" id="2920382"/>
    <lineage>
        <taxon>Bacteria</taxon>
        <taxon>Pseudomonadati</taxon>
        <taxon>Bacteroidota</taxon>
        <taxon>Chitinophagia</taxon>
        <taxon>Chitinophagales</taxon>
        <taxon>Chitinophagaceae</taxon>
        <taxon>Chitinophaga</taxon>
    </lineage>
</organism>
<feature type="transmembrane region" description="Helical" evidence="6">
    <location>
        <begin position="122"/>
        <end position="144"/>
    </location>
</feature>
<comment type="subcellular location">
    <subcellularLocation>
        <location evidence="1">Cell membrane</location>
        <topology evidence="1">Multi-pass membrane protein</topology>
    </subcellularLocation>
</comment>
<feature type="transmembrane region" description="Helical" evidence="6">
    <location>
        <begin position="260"/>
        <end position="279"/>
    </location>
</feature>
<keyword evidence="5 6" id="KW-0472">Membrane</keyword>
<evidence type="ECO:0000313" key="9">
    <source>
        <dbReference type="Proteomes" id="UP001162741"/>
    </source>
</evidence>
<evidence type="ECO:0000313" key="8">
    <source>
        <dbReference type="EMBL" id="UYQ94190.1"/>
    </source>
</evidence>
<evidence type="ECO:0000256" key="1">
    <source>
        <dbReference type="ARBA" id="ARBA00004651"/>
    </source>
</evidence>
<feature type="domain" description="ABC-type uncharacterised transport system" evidence="7">
    <location>
        <begin position="459"/>
        <end position="701"/>
    </location>
</feature>
<keyword evidence="3 6" id="KW-0812">Transmembrane</keyword>
<keyword evidence="4 6" id="KW-1133">Transmembrane helix</keyword>
<dbReference type="SUPFAM" id="SSF52317">
    <property type="entry name" value="Class I glutamine amidotransferase-like"/>
    <property type="match status" value="1"/>
</dbReference>